<dbReference type="AlphaFoldDB" id="A0AAN9QHS2"/>
<evidence type="ECO:0000313" key="8">
    <source>
        <dbReference type="EMBL" id="KAK7335899.1"/>
    </source>
</evidence>
<dbReference type="InterPro" id="IPR045843">
    <property type="entry name" value="IND-like"/>
</dbReference>
<dbReference type="Gene3D" id="4.10.280.10">
    <property type="entry name" value="Helix-loop-helix DNA-binding domain"/>
    <property type="match status" value="1"/>
</dbReference>
<evidence type="ECO:0000256" key="3">
    <source>
        <dbReference type="ARBA" id="ARBA00023125"/>
    </source>
</evidence>
<evidence type="ECO:0000256" key="6">
    <source>
        <dbReference type="SAM" id="MobiDB-lite"/>
    </source>
</evidence>
<proteinExistence type="predicted"/>
<keyword evidence="4" id="KW-0804">Transcription</keyword>
<protein>
    <recommendedName>
        <fullName evidence="7">BHLH domain-containing protein</fullName>
    </recommendedName>
</protein>
<evidence type="ECO:0000256" key="2">
    <source>
        <dbReference type="ARBA" id="ARBA00023015"/>
    </source>
</evidence>
<dbReference type="GO" id="GO:0005634">
    <property type="term" value="C:nucleus"/>
    <property type="evidence" value="ECO:0007669"/>
    <property type="project" value="UniProtKB-SubCell"/>
</dbReference>
<dbReference type="SMART" id="SM00353">
    <property type="entry name" value="HLH"/>
    <property type="match status" value="1"/>
</dbReference>
<keyword evidence="5" id="KW-0539">Nucleus</keyword>
<name>A0AAN9QHS2_PHACN</name>
<dbReference type="InterPro" id="IPR036638">
    <property type="entry name" value="HLH_DNA-bd_sf"/>
</dbReference>
<dbReference type="PANTHER" id="PTHR45914:SF12">
    <property type="entry name" value="TRANSCRIPTION FACTOR BHLH87"/>
    <property type="match status" value="1"/>
</dbReference>
<keyword evidence="2" id="KW-0805">Transcription regulation</keyword>
<evidence type="ECO:0000313" key="9">
    <source>
        <dbReference type="Proteomes" id="UP001374584"/>
    </source>
</evidence>
<reference evidence="8 9" key="1">
    <citation type="submission" date="2024-01" db="EMBL/GenBank/DDBJ databases">
        <title>The genomes of 5 underutilized Papilionoideae crops provide insights into root nodulation and disease resistanc.</title>
        <authorList>
            <person name="Jiang F."/>
        </authorList>
    </citation>
    <scope>NUCLEOTIDE SEQUENCE [LARGE SCALE GENOMIC DNA]</scope>
    <source>
        <strain evidence="8">JINMINGXINNONG_FW02</strain>
        <tissue evidence="8">Leaves</tissue>
    </source>
</reference>
<dbReference type="GO" id="GO:0046983">
    <property type="term" value="F:protein dimerization activity"/>
    <property type="evidence" value="ECO:0007669"/>
    <property type="project" value="InterPro"/>
</dbReference>
<feature type="region of interest" description="Disordered" evidence="6">
    <location>
        <begin position="366"/>
        <end position="404"/>
    </location>
</feature>
<sequence>MSRAEPIGADKPTVHVPYSWAGQTQAQSGAHEIENERIFTVVDGEEERKKRERREKEERVEIKGDVECFLVLETARSTLVIKEEYFSTVNWISFSFSSSVIVVNNQSSMDGLSWDSSSQLVGNIPSLWSSHPQDLEGEYHHSLPHLFSSVLNQTGYPYPGSEKEREMVHPSTSEIMSILPNTNLSQRAATMPVKSGAAGASWGEALTSQSCPSLSAHMNQTSNYLTDFNMTHQQEHLINGIQNGKATCSLESLDCLLSDTKNGNTDTSIEDDGISMMVLSDCRNLRNFNYGSAVSSGESESNASNARNSDMQYPSVNELDETVSQSFSDQYISQARVIDSEVICTKGSNSCFSVAHNSSATEGGFRLVSETSPKSKRPRWNKHPGSSNINFQQPNSSVSPSFEEPDPEAVAQMKEMIYRAAAFRPVNLGLEVVEKPKRKNVRISTDPQTVAARERRERISERIRVLQKIVPGGSKMDTASMLDEAANYLKFLRAQVKALENIGNKLQTMNSPPNIAFSFNPSFPIQTHFPVQNPSGHTHIQHSKGWK</sequence>
<evidence type="ECO:0000256" key="1">
    <source>
        <dbReference type="ARBA" id="ARBA00004123"/>
    </source>
</evidence>
<dbReference type="SUPFAM" id="SSF47459">
    <property type="entry name" value="HLH, helix-loop-helix DNA-binding domain"/>
    <property type="match status" value="1"/>
</dbReference>
<dbReference type="PROSITE" id="PS50888">
    <property type="entry name" value="BHLH"/>
    <property type="match status" value="1"/>
</dbReference>
<keyword evidence="9" id="KW-1185">Reference proteome</keyword>
<dbReference type="GO" id="GO:0003700">
    <property type="term" value="F:DNA-binding transcription factor activity"/>
    <property type="evidence" value="ECO:0007669"/>
    <property type="project" value="InterPro"/>
</dbReference>
<comment type="caution">
    <text evidence="8">The sequence shown here is derived from an EMBL/GenBank/DDBJ whole genome shotgun (WGS) entry which is preliminary data.</text>
</comment>
<dbReference type="GO" id="GO:0003677">
    <property type="term" value="F:DNA binding"/>
    <property type="evidence" value="ECO:0007669"/>
    <property type="project" value="UniProtKB-KW"/>
</dbReference>
<evidence type="ECO:0000256" key="4">
    <source>
        <dbReference type="ARBA" id="ARBA00023163"/>
    </source>
</evidence>
<feature type="domain" description="BHLH" evidence="7">
    <location>
        <begin position="443"/>
        <end position="492"/>
    </location>
</feature>
<keyword evidence="3" id="KW-0238">DNA-binding</keyword>
<dbReference type="Pfam" id="PF00010">
    <property type="entry name" value="HLH"/>
    <property type="match status" value="1"/>
</dbReference>
<dbReference type="Proteomes" id="UP001374584">
    <property type="component" value="Unassembled WGS sequence"/>
</dbReference>
<dbReference type="InterPro" id="IPR011598">
    <property type="entry name" value="bHLH_dom"/>
</dbReference>
<comment type="subcellular location">
    <subcellularLocation>
        <location evidence="1">Nucleus</location>
    </subcellularLocation>
</comment>
<organism evidence="8 9">
    <name type="scientific">Phaseolus coccineus</name>
    <name type="common">Scarlet runner bean</name>
    <name type="synonym">Phaseolus multiflorus</name>
    <dbReference type="NCBI Taxonomy" id="3886"/>
    <lineage>
        <taxon>Eukaryota</taxon>
        <taxon>Viridiplantae</taxon>
        <taxon>Streptophyta</taxon>
        <taxon>Embryophyta</taxon>
        <taxon>Tracheophyta</taxon>
        <taxon>Spermatophyta</taxon>
        <taxon>Magnoliopsida</taxon>
        <taxon>eudicotyledons</taxon>
        <taxon>Gunneridae</taxon>
        <taxon>Pentapetalae</taxon>
        <taxon>rosids</taxon>
        <taxon>fabids</taxon>
        <taxon>Fabales</taxon>
        <taxon>Fabaceae</taxon>
        <taxon>Papilionoideae</taxon>
        <taxon>50 kb inversion clade</taxon>
        <taxon>NPAAA clade</taxon>
        <taxon>indigoferoid/millettioid clade</taxon>
        <taxon>Phaseoleae</taxon>
        <taxon>Phaseolus</taxon>
    </lineage>
</organism>
<accession>A0AAN9QHS2</accession>
<dbReference type="EMBL" id="JAYMYR010000010">
    <property type="protein sequence ID" value="KAK7335899.1"/>
    <property type="molecule type" value="Genomic_DNA"/>
</dbReference>
<gene>
    <name evidence="8" type="ORF">VNO80_28017</name>
</gene>
<feature type="compositionally biased region" description="Polar residues" evidence="6">
    <location>
        <begin position="384"/>
        <end position="400"/>
    </location>
</feature>
<dbReference type="PANTHER" id="PTHR45914">
    <property type="entry name" value="TRANSCRIPTION FACTOR HEC3-RELATED"/>
    <property type="match status" value="1"/>
</dbReference>
<evidence type="ECO:0000259" key="7">
    <source>
        <dbReference type="PROSITE" id="PS50888"/>
    </source>
</evidence>
<evidence type="ECO:0000256" key="5">
    <source>
        <dbReference type="ARBA" id="ARBA00023242"/>
    </source>
</evidence>